<evidence type="ECO:0000313" key="4">
    <source>
        <dbReference type="Proteomes" id="UP001497623"/>
    </source>
</evidence>
<keyword evidence="1" id="KW-0544">Nucleosome core</keyword>
<dbReference type="SUPFAM" id="SSF47113">
    <property type="entry name" value="Histone-fold"/>
    <property type="match status" value="1"/>
</dbReference>
<evidence type="ECO:0000256" key="1">
    <source>
        <dbReference type="RuleBase" id="RU003767"/>
    </source>
</evidence>
<dbReference type="Proteomes" id="UP001497623">
    <property type="component" value="Unassembled WGS sequence"/>
</dbReference>
<evidence type="ECO:0000256" key="2">
    <source>
        <dbReference type="SAM" id="MobiDB-lite"/>
    </source>
</evidence>
<accession>A0AAV2RQZ9</accession>
<feature type="compositionally biased region" description="Low complexity" evidence="2">
    <location>
        <begin position="1"/>
        <end position="12"/>
    </location>
</feature>
<dbReference type="InterPro" id="IPR002119">
    <property type="entry name" value="Histone_H2A"/>
</dbReference>
<comment type="similarity">
    <text evidence="1">Belongs to the histone H2A family.</text>
</comment>
<gene>
    <name evidence="3" type="ORF">MNOR_LOCUS28172</name>
</gene>
<keyword evidence="1" id="KW-0158">Chromosome</keyword>
<dbReference type="SMART" id="SM00414">
    <property type="entry name" value="H2A"/>
    <property type="match status" value="1"/>
</dbReference>
<sequence>GNSSSSHNNYNHVWTRQRRQSKGKVKDPLIQSWSSVPRWTYPPSSPQGKLCRARRCRSPVYLAAVMEYLAAEVLELAGNAARDNKKTRIIPVISSLPSATTRN</sequence>
<feature type="non-terminal residue" evidence="3">
    <location>
        <position position="1"/>
    </location>
</feature>
<dbReference type="PRINTS" id="PR00620">
    <property type="entry name" value="HISTONEH2A"/>
</dbReference>
<dbReference type="GO" id="GO:0030527">
    <property type="term" value="F:structural constituent of chromatin"/>
    <property type="evidence" value="ECO:0007669"/>
    <property type="project" value="InterPro"/>
</dbReference>
<organism evidence="3 4">
    <name type="scientific">Meganyctiphanes norvegica</name>
    <name type="common">Northern krill</name>
    <name type="synonym">Thysanopoda norvegica</name>
    <dbReference type="NCBI Taxonomy" id="48144"/>
    <lineage>
        <taxon>Eukaryota</taxon>
        <taxon>Metazoa</taxon>
        <taxon>Ecdysozoa</taxon>
        <taxon>Arthropoda</taxon>
        <taxon>Crustacea</taxon>
        <taxon>Multicrustacea</taxon>
        <taxon>Malacostraca</taxon>
        <taxon>Eumalacostraca</taxon>
        <taxon>Eucarida</taxon>
        <taxon>Euphausiacea</taxon>
        <taxon>Euphausiidae</taxon>
        <taxon>Meganyctiphanes</taxon>
    </lineage>
</organism>
<keyword evidence="1" id="KW-0539">Nucleus</keyword>
<dbReference type="GO" id="GO:0000786">
    <property type="term" value="C:nucleosome"/>
    <property type="evidence" value="ECO:0007669"/>
    <property type="project" value="UniProtKB-KW"/>
</dbReference>
<name>A0AAV2RQZ9_MEGNR</name>
<keyword evidence="1" id="KW-0238">DNA-binding</keyword>
<reference evidence="3 4" key="1">
    <citation type="submission" date="2024-05" db="EMBL/GenBank/DDBJ databases">
        <authorList>
            <person name="Wallberg A."/>
        </authorList>
    </citation>
    <scope>NUCLEOTIDE SEQUENCE [LARGE SCALE GENOMIC DNA]</scope>
</reference>
<keyword evidence="4" id="KW-1185">Reference proteome</keyword>
<dbReference type="PANTHER" id="PTHR23430">
    <property type="entry name" value="HISTONE H2A"/>
    <property type="match status" value="1"/>
</dbReference>
<dbReference type="GO" id="GO:0003677">
    <property type="term" value="F:DNA binding"/>
    <property type="evidence" value="ECO:0007669"/>
    <property type="project" value="UniProtKB-KW"/>
</dbReference>
<proteinExistence type="inferred from homology"/>
<feature type="region of interest" description="Disordered" evidence="2">
    <location>
        <begin position="1"/>
        <end position="27"/>
    </location>
</feature>
<dbReference type="Gene3D" id="1.10.20.10">
    <property type="entry name" value="Histone, subunit A"/>
    <property type="match status" value="1"/>
</dbReference>
<comment type="caution">
    <text evidence="3">The sequence shown here is derived from an EMBL/GenBank/DDBJ whole genome shotgun (WGS) entry which is preliminary data.</text>
</comment>
<dbReference type="GO" id="GO:0046982">
    <property type="term" value="F:protein heterodimerization activity"/>
    <property type="evidence" value="ECO:0007669"/>
    <property type="project" value="InterPro"/>
</dbReference>
<comment type="subunit">
    <text evidence="1">The nucleosome is a histone octamer containing two molecules each of H2A, H2B, H3 and H4 assembled in one H3-H4 heterotetramer and two H2A-H2B heterodimers. The octamer wraps approximately 147 bp of DNA.</text>
</comment>
<dbReference type="GO" id="GO:0005634">
    <property type="term" value="C:nucleus"/>
    <property type="evidence" value="ECO:0007669"/>
    <property type="project" value="UniProtKB-SubCell"/>
</dbReference>
<dbReference type="EMBL" id="CAXKWB010030646">
    <property type="protein sequence ID" value="CAL4138093.1"/>
    <property type="molecule type" value="Genomic_DNA"/>
</dbReference>
<evidence type="ECO:0000313" key="3">
    <source>
        <dbReference type="EMBL" id="CAL4138093.1"/>
    </source>
</evidence>
<protein>
    <recommendedName>
        <fullName evidence="1">Histone H2A</fullName>
    </recommendedName>
</protein>
<comment type="subcellular location">
    <subcellularLocation>
        <location evidence="1">Nucleus</location>
    </subcellularLocation>
</comment>
<dbReference type="AlphaFoldDB" id="A0AAV2RQZ9"/>
<dbReference type="InterPro" id="IPR009072">
    <property type="entry name" value="Histone-fold"/>
</dbReference>